<feature type="domain" description="CHY-type" evidence="6">
    <location>
        <begin position="239"/>
        <end position="317"/>
    </location>
</feature>
<dbReference type="SUPFAM" id="SSF161245">
    <property type="entry name" value="Zinc hairpin stack"/>
    <property type="match status" value="1"/>
</dbReference>
<dbReference type="GO" id="GO:0016567">
    <property type="term" value="P:protein ubiquitination"/>
    <property type="evidence" value="ECO:0007669"/>
    <property type="project" value="TreeGrafter"/>
</dbReference>
<dbReference type="Pfam" id="PF05495">
    <property type="entry name" value="zf-CHY"/>
    <property type="match status" value="1"/>
</dbReference>
<evidence type="ECO:0000256" key="2">
    <source>
        <dbReference type="ARBA" id="ARBA00022771"/>
    </source>
</evidence>
<dbReference type="GO" id="GO:0006511">
    <property type="term" value="P:ubiquitin-dependent protein catabolic process"/>
    <property type="evidence" value="ECO:0007669"/>
    <property type="project" value="TreeGrafter"/>
</dbReference>
<evidence type="ECO:0000259" key="6">
    <source>
        <dbReference type="PROSITE" id="PS51266"/>
    </source>
</evidence>
<dbReference type="AlphaFoldDB" id="A0A6V8R089"/>
<keyword evidence="1" id="KW-0479">Metal-binding</keyword>
<dbReference type="PROSITE" id="PS51266">
    <property type="entry name" value="ZF_CHY"/>
    <property type="match status" value="1"/>
</dbReference>
<dbReference type="Proteomes" id="UP000517252">
    <property type="component" value="Unassembled WGS sequence"/>
</dbReference>
<accession>A0A6V8R089</accession>
<dbReference type="GO" id="GO:0008270">
    <property type="term" value="F:zinc ion binding"/>
    <property type="evidence" value="ECO:0007669"/>
    <property type="project" value="UniProtKB-KW"/>
</dbReference>
<evidence type="ECO:0000313" key="9">
    <source>
        <dbReference type="Proteomes" id="UP000517252"/>
    </source>
</evidence>
<dbReference type="EMBL" id="BLZH01000010">
    <property type="protein sequence ID" value="GFP58397.1"/>
    <property type="molecule type" value="Genomic_DNA"/>
</dbReference>
<dbReference type="InterPro" id="IPR017921">
    <property type="entry name" value="Znf_CTCHY"/>
</dbReference>
<gene>
    <name evidence="8" type="ORF">TASIC1_0010020800</name>
</gene>
<evidence type="ECO:0000259" key="7">
    <source>
        <dbReference type="PROSITE" id="PS51270"/>
    </source>
</evidence>
<feature type="compositionally biased region" description="Acidic residues" evidence="5">
    <location>
        <begin position="492"/>
        <end position="530"/>
    </location>
</feature>
<dbReference type="PANTHER" id="PTHR21319:SF0">
    <property type="entry name" value="AND RING FINGER DOMAIN PROTEIN, PUTATIVE (AFU_ORTHOLOGUE AFUA_1G08900)-RELATED"/>
    <property type="match status" value="1"/>
</dbReference>
<evidence type="ECO:0000256" key="3">
    <source>
        <dbReference type="ARBA" id="ARBA00022833"/>
    </source>
</evidence>
<name>A0A6V8R089_TRIAP</name>
<feature type="region of interest" description="Disordered" evidence="5">
    <location>
        <begin position="25"/>
        <end position="75"/>
    </location>
</feature>
<dbReference type="Pfam" id="PF14599">
    <property type="entry name" value="zinc_ribbon_6"/>
    <property type="match status" value="1"/>
</dbReference>
<feature type="region of interest" description="Disordered" evidence="5">
    <location>
        <begin position="423"/>
        <end position="450"/>
    </location>
</feature>
<feature type="region of interest" description="Disordered" evidence="5">
    <location>
        <begin position="484"/>
        <end position="538"/>
    </location>
</feature>
<protein>
    <submittedName>
        <fullName evidence="8">Uncharacterized RING finger protein C2F3.16</fullName>
    </submittedName>
</protein>
<sequence>MPSLVSEFIINPVLRQARRFSEISRTTPSVAGEEETPVAQADAVHDSDDAEDVVRQGPDLPLERQRSRPLSSSTQETIVEEAAVEPVTPTAPLLDHLGFPITPPRNAPAKSGPIPADDGMRELRTRIQEINCRDISSGEKARLIHDTLLEGYRASMATATSLGKGDSDDGIIGHVWEPASPTGPLESFKFWQNQVMGEPSVKETFVLSESDIAPTYAPIRHSRTPSATTPTHSAASLTETRGPLGCEHYERNVKLQCSTCKKWYTCRFCHDANEDHTLIRKDTKNMLCMLCATPQKASDLWENRPNKPIYHCNDCGICRRGMGLGKDFFHCKFRNLDLAIMSQPMPPDFRDTKAKILCNDCSARSTVAYHWLGLKCSICRSYNTVELQIMGRNIEGLQPAAGDQPPVAEEASLAEAMPGNRRISITTGPRAIPGPNRRRHSSNALEPPSRIIDRYARSMSPSHLMMDLPQSAVLEVDGESDDDILGFWRNGEDDEDDGASDDDDYSSEESSDDAPEADDDEDDDDDEDENGINLIGHR</sequence>
<dbReference type="PANTHER" id="PTHR21319">
    <property type="entry name" value="RING FINGER AND CHY ZINC FINGER DOMAIN-CONTAINING PROTEIN 1"/>
    <property type="match status" value="1"/>
</dbReference>
<comment type="caution">
    <text evidence="8">The sequence shown here is derived from an EMBL/GenBank/DDBJ whole genome shotgun (WGS) entry which is preliminary data.</text>
</comment>
<reference evidence="8 9" key="1">
    <citation type="submission" date="2020-07" db="EMBL/GenBank/DDBJ databases">
        <title>Trichoderma asperellum IC-1 whole genome shotgun sequence.</title>
        <authorList>
            <person name="Kanamasa S."/>
            <person name="Takahashi H."/>
        </authorList>
    </citation>
    <scope>NUCLEOTIDE SEQUENCE [LARGE SCALE GENOMIC DNA]</scope>
    <source>
        <strain evidence="8 9">IC-1</strain>
    </source>
</reference>
<dbReference type="SUPFAM" id="SSF161219">
    <property type="entry name" value="CHY zinc finger-like"/>
    <property type="match status" value="1"/>
</dbReference>
<organism evidence="8 9">
    <name type="scientific">Trichoderma asperellum</name>
    <name type="common">Filamentous fungus</name>
    <dbReference type="NCBI Taxonomy" id="101201"/>
    <lineage>
        <taxon>Eukaryota</taxon>
        <taxon>Fungi</taxon>
        <taxon>Dikarya</taxon>
        <taxon>Ascomycota</taxon>
        <taxon>Pezizomycotina</taxon>
        <taxon>Sordariomycetes</taxon>
        <taxon>Hypocreomycetidae</taxon>
        <taxon>Hypocreales</taxon>
        <taxon>Hypocreaceae</taxon>
        <taxon>Trichoderma</taxon>
    </lineage>
</organism>
<dbReference type="Gene3D" id="2.20.28.10">
    <property type="match status" value="1"/>
</dbReference>
<dbReference type="OrthoDB" id="411372at2759"/>
<dbReference type="GO" id="GO:0061630">
    <property type="term" value="F:ubiquitin protein ligase activity"/>
    <property type="evidence" value="ECO:0007669"/>
    <property type="project" value="TreeGrafter"/>
</dbReference>
<dbReference type="InterPro" id="IPR037274">
    <property type="entry name" value="Znf_CHY_sf"/>
</dbReference>
<evidence type="ECO:0000313" key="8">
    <source>
        <dbReference type="EMBL" id="GFP58397.1"/>
    </source>
</evidence>
<keyword evidence="3" id="KW-0862">Zinc</keyword>
<feature type="domain" description="CTCHY-type" evidence="7">
    <location>
        <begin position="290"/>
        <end position="359"/>
    </location>
</feature>
<dbReference type="GO" id="GO:0005634">
    <property type="term" value="C:nucleus"/>
    <property type="evidence" value="ECO:0007669"/>
    <property type="project" value="TreeGrafter"/>
</dbReference>
<dbReference type="PROSITE" id="PS51270">
    <property type="entry name" value="ZF_CTCHY"/>
    <property type="match status" value="1"/>
</dbReference>
<dbReference type="InterPro" id="IPR037275">
    <property type="entry name" value="Znf_CTCHY_sf"/>
</dbReference>
<dbReference type="InterPro" id="IPR039512">
    <property type="entry name" value="RCHY1_zinc-ribbon"/>
</dbReference>
<keyword evidence="2 4" id="KW-0863">Zinc-finger</keyword>
<evidence type="ECO:0000256" key="1">
    <source>
        <dbReference type="ARBA" id="ARBA00022723"/>
    </source>
</evidence>
<dbReference type="InterPro" id="IPR008913">
    <property type="entry name" value="Znf_CHY"/>
</dbReference>
<proteinExistence type="predicted"/>
<evidence type="ECO:0000256" key="5">
    <source>
        <dbReference type="SAM" id="MobiDB-lite"/>
    </source>
</evidence>
<evidence type="ECO:0000256" key="4">
    <source>
        <dbReference type="PROSITE-ProRule" id="PRU00601"/>
    </source>
</evidence>